<dbReference type="PANTHER" id="PTHR35936:SF17">
    <property type="entry name" value="ARGININE-BINDING EXTRACELLULAR PROTEIN ARTP"/>
    <property type="match status" value="1"/>
</dbReference>
<dbReference type="SMART" id="SM00062">
    <property type="entry name" value="PBPb"/>
    <property type="match status" value="1"/>
</dbReference>
<dbReference type="Gene3D" id="3.40.190.10">
    <property type="entry name" value="Periplasmic binding protein-like II"/>
    <property type="match status" value="2"/>
</dbReference>
<dbReference type="PANTHER" id="PTHR35936">
    <property type="entry name" value="MEMBRANE-BOUND LYTIC MUREIN TRANSGLYCOSYLASE F"/>
    <property type="match status" value="1"/>
</dbReference>
<dbReference type="AlphaFoldDB" id="A0A2T0XGF9"/>
<organism evidence="3 4">
    <name type="scientific">Jezberella montanilacus</name>
    <dbReference type="NCBI Taxonomy" id="323426"/>
    <lineage>
        <taxon>Bacteria</taxon>
        <taxon>Pseudomonadati</taxon>
        <taxon>Pseudomonadota</taxon>
        <taxon>Betaproteobacteria</taxon>
        <taxon>Burkholderiales</taxon>
        <taxon>Alcaligenaceae</taxon>
        <taxon>Jezberella</taxon>
    </lineage>
</organism>
<feature type="domain" description="Solute-binding protein family 3/N-terminal" evidence="2">
    <location>
        <begin position="15"/>
        <end position="235"/>
    </location>
</feature>
<dbReference type="InterPro" id="IPR001638">
    <property type="entry name" value="Solute-binding_3/MltF_N"/>
</dbReference>
<evidence type="ECO:0000313" key="3">
    <source>
        <dbReference type="EMBL" id="PRY98039.1"/>
    </source>
</evidence>
<protein>
    <submittedName>
        <fullName evidence="3">Amino acid ABC transporter substrate-binding protein (PAAT family)</fullName>
    </submittedName>
</protein>
<reference evidence="3 4" key="1">
    <citation type="submission" date="2018-03" db="EMBL/GenBank/DDBJ databases">
        <title>Genomic Encyclopedia of Type Strains, Phase III (KMG-III): the genomes of soil and plant-associated and newly described type strains.</title>
        <authorList>
            <person name="Whitman W."/>
        </authorList>
    </citation>
    <scope>NUCLEOTIDE SEQUENCE [LARGE SCALE GENOMIC DNA]</scope>
    <source>
        <strain evidence="3 4">MWH-P2sevCIIIb</strain>
    </source>
</reference>
<dbReference type="Pfam" id="PF00497">
    <property type="entry name" value="SBP_bac_3"/>
    <property type="match status" value="1"/>
</dbReference>
<dbReference type="OrthoDB" id="571173at2"/>
<keyword evidence="4" id="KW-1185">Reference proteome</keyword>
<gene>
    <name evidence="3" type="ORF">BCM14_1756</name>
</gene>
<comment type="caution">
    <text evidence="3">The sequence shown here is derived from an EMBL/GenBank/DDBJ whole genome shotgun (WGS) entry which is preliminary data.</text>
</comment>
<evidence type="ECO:0000259" key="2">
    <source>
        <dbReference type="SMART" id="SM00062"/>
    </source>
</evidence>
<dbReference type="RefSeq" id="WP_106227601.1">
    <property type="nucleotide sequence ID" value="NZ_PVTV01000013.1"/>
</dbReference>
<name>A0A2T0XGF9_9BURK</name>
<evidence type="ECO:0000256" key="1">
    <source>
        <dbReference type="ARBA" id="ARBA00022729"/>
    </source>
</evidence>
<accession>A0A2T0XGF9</accession>
<evidence type="ECO:0000313" key="4">
    <source>
        <dbReference type="Proteomes" id="UP000238308"/>
    </source>
</evidence>
<keyword evidence="1" id="KW-0732">Signal</keyword>
<dbReference type="EMBL" id="PVTV01000013">
    <property type="protein sequence ID" value="PRY98039.1"/>
    <property type="molecule type" value="Genomic_DNA"/>
</dbReference>
<proteinExistence type="predicted"/>
<dbReference type="Proteomes" id="UP000238308">
    <property type="component" value="Unassembled WGS sequence"/>
</dbReference>
<dbReference type="SUPFAM" id="SSF53850">
    <property type="entry name" value="Periplasmic binding protein-like II"/>
    <property type="match status" value="1"/>
</dbReference>
<sequence length="240" mass="25360">MVDLEAVHQLAPTGVLRAALNMINFLLITGQSPEGEPEGIAPDMAGAIANILGVPLVLIPFASPGELADAATQDVWDIGLIGAEPARAETIDFTTAYVEIEATYLVPAGSVLTTIEGVDRPGNRIAVSARSAYDLWLTRNIKHATLVHAEGFEATFNLFVNEKLDALAGLRAGLISDAARLPGSRILDGRFTAVQQAIGVPKGRPAAAKFLQQFVDDAKAHERVARLIEKHGVEGLSVAP</sequence>